<dbReference type="EMBL" id="KY774314">
    <property type="protein sequence ID" value="ART32018.1"/>
    <property type="molecule type" value="Genomic_DNA"/>
</dbReference>
<accession>A0A1Y0B3P2</accession>
<protein>
    <submittedName>
        <fullName evidence="2">Uncharacterized protein</fullName>
    </submittedName>
</protein>
<organism evidence="2">
    <name type="scientific">Utricularia reniformis</name>
    <dbReference type="NCBI Taxonomy" id="192314"/>
    <lineage>
        <taxon>Eukaryota</taxon>
        <taxon>Viridiplantae</taxon>
        <taxon>Streptophyta</taxon>
        <taxon>Embryophyta</taxon>
        <taxon>Tracheophyta</taxon>
        <taxon>Spermatophyta</taxon>
        <taxon>Magnoliopsida</taxon>
        <taxon>eudicotyledons</taxon>
        <taxon>Gunneridae</taxon>
        <taxon>Pentapetalae</taxon>
        <taxon>asterids</taxon>
        <taxon>lamiids</taxon>
        <taxon>Lamiales</taxon>
        <taxon>Lentibulariaceae</taxon>
        <taxon>Utricularia</taxon>
    </lineage>
</organism>
<dbReference type="AlphaFoldDB" id="A0A1Y0B3P2"/>
<evidence type="ECO:0000313" key="2">
    <source>
        <dbReference type="EMBL" id="ART32018.1"/>
    </source>
</evidence>
<keyword evidence="2" id="KW-0496">Mitochondrion</keyword>
<gene>
    <name evidence="1" type="ORF">AEK19_MT0860</name>
    <name evidence="2" type="ORF">AEK19_MT1849</name>
</gene>
<proteinExistence type="predicted"/>
<dbReference type="EMBL" id="KY774314">
    <property type="protein sequence ID" value="ART31093.1"/>
    <property type="molecule type" value="Genomic_DNA"/>
</dbReference>
<evidence type="ECO:0000313" key="1">
    <source>
        <dbReference type="EMBL" id="ART31093.1"/>
    </source>
</evidence>
<geneLocation type="mitochondrion" evidence="2"/>
<name>A0A1Y0B3P2_9LAMI</name>
<reference evidence="2" key="1">
    <citation type="submission" date="2017-03" db="EMBL/GenBank/DDBJ databases">
        <title>The mitochondrial genome of the carnivorous plant Utricularia reniformis (Lentibulariaceae): structure, comparative analysis and evolutionary landmarks.</title>
        <authorList>
            <person name="Silva S.R."/>
            <person name="Alvarenga D.O."/>
            <person name="Michael T.P."/>
            <person name="Miranda V.F.O."/>
            <person name="Varani A.M."/>
        </authorList>
    </citation>
    <scope>NUCLEOTIDE SEQUENCE</scope>
</reference>
<sequence length="58" mass="6760">MKSVSVVRHFFLIGCPGIFLQVRALAIGLSSFHSFTQELKVRAPYYKWLMAKESYFFI</sequence>